<dbReference type="EMBL" id="JARKIF010000048">
    <property type="protein sequence ID" value="KAJ7607728.1"/>
    <property type="molecule type" value="Genomic_DNA"/>
</dbReference>
<feature type="transmembrane region" description="Helical" evidence="2">
    <location>
        <begin position="42"/>
        <end position="66"/>
    </location>
</feature>
<proteinExistence type="predicted"/>
<evidence type="ECO:0000256" key="1">
    <source>
        <dbReference type="SAM" id="MobiDB-lite"/>
    </source>
</evidence>
<evidence type="ECO:0000313" key="3">
    <source>
        <dbReference type="EMBL" id="KAJ7607728.1"/>
    </source>
</evidence>
<protein>
    <submittedName>
        <fullName evidence="3">Uncharacterized protein</fullName>
    </submittedName>
</protein>
<feature type="transmembrane region" description="Helical" evidence="2">
    <location>
        <begin position="78"/>
        <end position="98"/>
    </location>
</feature>
<sequence length="361" mass="38922">MDSIPSGIPAGGIPAGIPAGSIPAGGLPDLNFSFPPGLKDSFIAAFVQSILFGAYLPIFLECMLVLRRKKLGNANHWYLVATTVSMFGLITARCIFEVNGCVTTFNDITSLLSSVESSAFFIEMDYAFLTAIADAFLIFRTYIVWNKSWRITALPALLYLASCGTSIYSLVVLKNLGPDSGVLGQNVINPGDIFLICTLCTNLLCTGLISFKIIRSYKHADASFPGSRQSESLKIISVLVESAAINTCFLVGLLVTTRLNSLVSFILSGCSSPLIGLTFSLIVVRVGRGTSYGDNDTTNSSSLGAFSTERPESMNMNFELNSRLATRSGARSEVQVRLDSPESTPRRRSDVNSSKHEVEMV</sequence>
<keyword evidence="2" id="KW-0812">Transmembrane</keyword>
<feature type="transmembrane region" description="Helical" evidence="2">
    <location>
        <begin position="118"/>
        <end position="139"/>
    </location>
</feature>
<feature type="transmembrane region" description="Helical" evidence="2">
    <location>
        <begin position="193"/>
        <end position="214"/>
    </location>
</feature>
<reference evidence="3" key="1">
    <citation type="submission" date="2023-03" db="EMBL/GenBank/DDBJ databases">
        <title>Massive genome expansion in bonnet fungi (Mycena s.s.) driven by repeated elements and novel gene families across ecological guilds.</title>
        <authorList>
            <consortium name="Lawrence Berkeley National Laboratory"/>
            <person name="Harder C.B."/>
            <person name="Miyauchi S."/>
            <person name="Viragh M."/>
            <person name="Kuo A."/>
            <person name="Thoen E."/>
            <person name="Andreopoulos B."/>
            <person name="Lu D."/>
            <person name="Skrede I."/>
            <person name="Drula E."/>
            <person name="Henrissat B."/>
            <person name="Morin E."/>
            <person name="Kohler A."/>
            <person name="Barry K."/>
            <person name="LaButti K."/>
            <person name="Morin E."/>
            <person name="Salamov A."/>
            <person name="Lipzen A."/>
            <person name="Mereny Z."/>
            <person name="Hegedus B."/>
            <person name="Baldrian P."/>
            <person name="Stursova M."/>
            <person name="Weitz H."/>
            <person name="Taylor A."/>
            <person name="Grigoriev I.V."/>
            <person name="Nagy L.G."/>
            <person name="Martin F."/>
            <person name="Kauserud H."/>
        </authorList>
    </citation>
    <scope>NUCLEOTIDE SEQUENCE</scope>
    <source>
        <strain evidence="3">9284</strain>
    </source>
</reference>
<organism evidence="3 4">
    <name type="scientific">Roridomyces roridus</name>
    <dbReference type="NCBI Taxonomy" id="1738132"/>
    <lineage>
        <taxon>Eukaryota</taxon>
        <taxon>Fungi</taxon>
        <taxon>Dikarya</taxon>
        <taxon>Basidiomycota</taxon>
        <taxon>Agaricomycotina</taxon>
        <taxon>Agaricomycetes</taxon>
        <taxon>Agaricomycetidae</taxon>
        <taxon>Agaricales</taxon>
        <taxon>Marasmiineae</taxon>
        <taxon>Mycenaceae</taxon>
        <taxon>Roridomyces</taxon>
    </lineage>
</organism>
<comment type="caution">
    <text evidence="3">The sequence shown here is derived from an EMBL/GenBank/DDBJ whole genome shotgun (WGS) entry which is preliminary data.</text>
</comment>
<evidence type="ECO:0000256" key="2">
    <source>
        <dbReference type="SAM" id="Phobius"/>
    </source>
</evidence>
<name>A0AAD7B2C8_9AGAR</name>
<evidence type="ECO:0000313" key="4">
    <source>
        <dbReference type="Proteomes" id="UP001221142"/>
    </source>
</evidence>
<gene>
    <name evidence="3" type="ORF">FB45DRAFT_947605</name>
</gene>
<feature type="transmembrane region" description="Helical" evidence="2">
    <location>
        <begin position="262"/>
        <end position="284"/>
    </location>
</feature>
<keyword evidence="4" id="KW-1185">Reference proteome</keyword>
<feature type="transmembrane region" description="Helical" evidence="2">
    <location>
        <begin position="151"/>
        <end position="173"/>
    </location>
</feature>
<feature type="transmembrane region" description="Helical" evidence="2">
    <location>
        <begin position="235"/>
        <end position="256"/>
    </location>
</feature>
<keyword evidence="2" id="KW-1133">Transmembrane helix</keyword>
<dbReference type="Proteomes" id="UP001221142">
    <property type="component" value="Unassembled WGS sequence"/>
</dbReference>
<accession>A0AAD7B2C8</accession>
<keyword evidence="2" id="KW-0472">Membrane</keyword>
<feature type="region of interest" description="Disordered" evidence="1">
    <location>
        <begin position="326"/>
        <end position="361"/>
    </location>
</feature>
<feature type="compositionally biased region" description="Basic and acidic residues" evidence="1">
    <location>
        <begin position="334"/>
        <end position="361"/>
    </location>
</feature>
<dbReference type="AlphaFoldDB" id="A0AAD7B2C8"/>